<proteinExistence type="inferred from homology"/>
<dbReference type="Gene3D" id="2.40.160.200">
    <property type="entry name" value="LURP1-related"/>
    <property type="match status" value="1"/>
</dbReference>
<accession>A0A803LH82</accession>
<evidence type="ECO:0000313" key="2">
    <source>
        <dbReference type="EnsemblPlants" id="AUR62013329-RA:cds"/>
    </source>
</evidence>
<evidence type="ECO:0000313" key="3">
    <source>
        <dbReference type="Proteomes" id="UP000596660"/>
    </source>
</evidence>
<dbReference type="InterPro" id="IPR007612">
    <property type="entry name" value="LOR"/>
</dbReference>
<dbReference type="GeneID" id="110725612"/>
<keyword evidence="3" id="KW-1185">Reference proteome</keyword>
<dbReference type="KEGG" id="cqi:110725612"/>
<dbReference type="AlphaFoldDB" id="A0A803LH82"/>
<evidence type="ECO:0000256" key="1">
    <source>
        <dbReference type="ARBA" id="ARBA00005437"/>
    </source>
</evidence>
<comment type="similarity">
    <text evidence="1">Belongs to the LOR family.</text>
</comment>
<dbReference type="EnsemblPlants" id="AUR62013329-RA">
    <property type="protein sequence ID" value="AUR62013329-RA:cds"/>
    <property type="gene ID" value="AUR62013329"/>
</dbReference>
<dbReference type="InterPro" id="IPR038595">
    <property type="entry name" value="LOR_sf"/>
</dbReference>
<dbReference type="OrthoDB" id="677463at2759"/>
<dbReference type="PANTHER" id="PTHR31087:SF60">
    <property type="entry name" value="PROTEIN LURP-ONE-RELATED 5"/>
    <property type="match status" value="1"/>
</dbReference>
<sequence>MEENKSKKEVMLQERYCYGEDREFTIHKTSMFSQGDGFIMYDSKGDIIFRVHSYGPIKHPLLLMDHFGKPLFTLLPKRPTLHQRWEGFMGEKLGHHDQQPPIFSIWKSTMIGRSKFMVEVHDGSHATYQIEGCFSERRCTIYYMSTSSDHATCRILVAQIERKVEPTRKILLGREVFSLSIKGGFDAAFGMALVLALDRIDGDDVVEVAPMESH</sequence>
<dbReference type="InterPro" id="IPR025659">
    <property type="entry name" value="Tubby-like_C"/>
</dbReference>
<dbReference type="Pfam" id="PF04525">
    <property type="entry name" value="LOR"/>
    <property type="match status" value="1"/>
</dbReference>
<gene>
    <name evidence="2" type="primary">LOC110725612</name>
</gene>
<name>A0A803LH82_CHEQI</name>
<dbReference type="OMA" id="RVDCYDS"/>
<dbReference type="SMR" id="A0A803LH82"/>
<reference evidence="2" key="1">
    <citation type="journal article" date="2017" name="Nature">
        <title>The genome of Chenopodium quinoa.</title>
        <authorList>
            <person name="Jarvis D.E."/>
            <person name="Ho Y.S."/>
            <person name="Lightfoot D.J."/>
            <person name="Schmoeckel S.M."/>
            <person name="Li B."/>
            <person name="Borm T.J.A."/>
            <person name="Ohyanagi H."/>
            <person name="Mineta K."/>
            <person name="Michell C.T."/>
            <person name="Saber N."/>
            <person name="Kharbatia N.M."/>
            <person name="Rupper R.R."/>
            <person name="Sharp A.R."/>
            <person name="Dally N."/>
            <person name="Boughton B.A."/>
            <person name="Woo Y.H."/>
            <person name="Gao G."/>
            <person name="Schijlen E.G.W.M."/>
            <person name="Guo X."/>
            <person name="Momin A.A."/>
            <person name="Negrao S."/>
            <person name="Al-Babili S."/>
            <person name="Gehring C."/>
            <person name="Roessner U."/>
            <person name="Jung C."/>
            <person name="Murphy K."/>
            <person name="Arold S.T."/>
            <person name="Gojobori T."/>
            <person name="van der Linden C.G."/>
            <person name="van Loo E.N."/>
            <person name="Jellen E.N."/>
            <person name="Maughan P.J."/>
            <person name="Tester M."/>
        </authorList>
    </citation>
    <scope>NUCLEOTIDE SEQUENCE [LARGE SCALE GENOMIC DNA]</scope>
    <source>
        <strain evidence="2">cv. PI 614886</strain>
    </source>
</reference>
<dbReference type="Gramene" id="AUR62013329-RA">
    <property type="protein sequence ID" value="AUR62013329-RA:cds"/>
    <property type="gene ID" value="AUR62013329"/>
</dbReference>
<organism evidence="2 3">
    <name type="scientific">Chenopodium quinoa</name>
    <name type="common">Quinoa</name>
    <dbReference type="NCBI Taxonomy" id="63459"/>
    <lineage>
        <taxon>Eukaryota</taxon>
        <taxon>Viridiplantae</taxon>
        <taxon>Streptophyta</taxon>
        <taxon>Embryophyta</taxon>
        <taxon>Tracheophyta</taxon>
        <taxon>Spermatophyta</taxon>
        <taxon>Magnoliopsida</taxon>
        <taxon>eudicotyledons</taxon>
        <taxon>Gunneridae</taxon>
        <taxon>Pentapetalae</taxon>
        <taxon>Caryophyllales</taxon>
        <taxon>Chenopodiaceae</taxon>
        <taxon>Chenopodioideae</taxon>
        <taxon>Atripliceae</taxon>
        <taxon>Chenopodium</taxon>
    </lineage>
</organism>
<dbReference type="RefSeq" id="XP_021760774.1">
    <property type="nucleotide sequence ID" value="XM_021905082.1"/>
</dbReference>
<protein>
    <submittedName>
        <fullName evidence="2">Uncharacterized protein</fullName>
    </submittedName>
</protein>
<dbReference type="SUPFAM" id="SSF54518">
    <property type="entry name" value="Tubby C-terminal domain-like"/>
    <property type="match status" value="1"/>
</dbReference>
<dbReference type="PANTHER" id="PTHR31087">
    <property type="match status" value="1"/>
</dbReference>
<reference evidence="2" key="2">
    <citation type="submission" date="2021-03" db="UniProtKB">
        <authorList>
            <consortium name="EnsemblPlants"/>
        </authorList>
    </citation>
    <scope>IDENTIFICATION</scope>
</reference>
<dbReference type="RefSeq" id="XP_021760773.1">
    <property type="nucleotide sequence ID" value="XM_021905081.1"/>
</dbReference>
<dbReference type="Proteomes" id="UP000596660">
    <property type="component" value="Unplaced"/>
</dbReference>